<evidence type="ECO:0000313" key="3">
    <source>
        <dbReference type="Proteomes" id="UP001596456"/>
    </source>
</evidence>
<dbReference type="Proteomes" id="UP001596456">
    <property type="component" value="Unassembled WGS sequence"/>
</dbReference>
<dbReference type="RefSeq" id="WP_377359330.1">
    <property type="nucleotide sequence ID" value="NZ_JBHTCM010000010.1"/>
</dbReference>
<protein>
    <recommendedName>
        <fullName evidence="4">Transmembrane protein (PGPGW)</fullName>
    </recommendedName>
</protein>
<feature type="transmembrane region" description="Helical" evidence="1">
    <location>
        <begin position="61"/>
        <end position="78"/>
    </location>
</feature>
<gene>
    <name evidence="2" type="ORF">ACFQPS_12220</name>
</gene>
<organism evidence="2 3">
    <name type="scientific">Rhodocista pekingensis</name>
    <dbReference type="NCBI Taxonomy" id="201185"/>
    <lineage>
        <taxon>Bacteria</taxon>
        <taxon>Pseudomonadati</taxon>
        <taxon>Pseudomonadota</taxon>
        <taxon>Alphaproteobacteria</taxon>
        <taxon>Rhodospirillales</taxon>
        <taxon>Azospirillaceae</taxon>
        <taxon>Rhodocista</taxon>
    </lineage>
</organism>
<evidence type="ECO:0000313" key="2">
    <source>
        <dbReference type="EMBL" id="MFC7333930.1"/>
    </source>
</evidence>
<evidence type="ECO:0008006" key="4">
    <source>
        <dbReference type="Google" id="ProtNLM"/>
    </source>
</evidence>
<keyword evidence="1" id="KW-1133">Transmembrane helix</keyword>
<accession>A0ABW2KY64</accession>
<reference evidence="3" key="1">
    <citation type="journal article" date="2019" name="Int. J. Syst. Evol. Microbiol.">
        <title>The Global Catalogue of Microorganisms (GCM) 10K type strain sequencing project: providing services to taxonomists for standard genome sequencing and annotation.</title>
        <authorList>
            <consortium name="The Broad Institute Genomics Platform"/>
            <consortium name="The Broad Institute Genome Sequencing Center for Infectious Disease"/>
            <person name="Wu L."/>
            <person name="Ma J."/>
        </authorList>
    </citation>
    <scope>NUCLEOTIDE SEQUENCE [LARGE SCALE GENOMIC DNA]</scope>
    <source>
        <strain evidence="3">CGMCC 1.16275</strain>
    </source>
</reference>
<sequence length="104" mass="12335">MSAKQDRRLDRRFNRLEQALPDPVGTRLNRLRRPRAFWLRVPAGILLILGGFFAFLPVLGFWMLPLGLLLLAVDIPFLKGPMNRLMIWGERKWAVWRRRWRRGG</sequence>
<name>A0ABW2KY64_9PROT</name>
<keyword evidence="1" id="KW-0812">Transmembrane</keyword>
<keyword evidence="3" id="KW-1185">Reference proteome</keyword>
<keyword evidence="1" id="KW-0472">Membrane</keyword>
<evidence type="ECO:0000256" key="1">
    <source>
        <dbReference type="SAM" id="Phobius"/>
    </source>
</evidence>
<feature type="transmembrane region" description="Helical" evidence="1">
    <location>
        <begin position="37"/>
        <end position="55"/>
    </location>
</feature>
<proteinExistence type="predicted"/>
<dbReference type="EMBL" id="JBHTCM010000010">
    <property type="protein sequence ID" value="MFC7333930.1"/>
    <property type="molecule type" value="Genomic_DNA"/>
</dbReference>
<comment type="caution">
    <text evidence="2">The sequence shown here is derived from an EMBL/GenBank/DDBJ whole genome shotgun (WGS) entry which is preliminary data.</text>
</comment>